<dbReference type="Proteomes" id="UP000242457">
    <property type="component" value="Unassembled WGS sequence"/>
</dbReference>
<gene>
    <name evidence="2" type="ORF">APICC_07938</name>
</gene>
<evidence type="ECO:0000313" key="2">
    <source>
        <dbReference type="EMBL" id="PBC28188.1"/>
    </source>
</evidence>
<feature type="compositionally biased region" description="Basic and acidic residues" evidence="1">
    <location>
        <begin position="104"/>
        <end position="121"/>
    </location>
</feature>
<feature type="region of interest" description="Disordered" evidence="1">
    <location>
        <begin position="93"/>
        <end position="121"/>
    </location>
</feature>
<protein>
    <submittedName>
        <fullName evidence="2">Uncharacterized protein</fullName>
    </submittedName>
</protein>
<accession>A0A2A3E8Z0</accession>
<sequence length="230" mass="24622">MGSPARFAPDRLLECPGPCNPKNKVCRRTCVQNMITILEDLPPCIRSRLRQEDLLSMFAKDQDFDQTCAGNPGNPSSQMGTCEGKPCIMAKRSVSERSSASTDVDERSVEMASRAEDEGTQTIEEKRVQTEQTIRQITSQFCAIASETKTFSQQTKDAAILVQTTGTRGFQAFQTATEATAGIELGIRAISPEDRTTDGRAAAAAAAAAAVAAAGAGAATTNGLRKRWIL</sequence>
<dbReference type="AlphaFoldDB" id="A0A2A3E8Z0"/>
<reference evidence="2 3" key="1">
    <citation type="submission" date="2014-07" db="EMBL/GenBank/DDBJ databases">
        <title>Genomic and transcriptomic analysis on Apis cerana provide comprehensive insights into honey bee biology.</title>
        <authorList>
            <person name="Diao Q."/>
            <person name="Sun L."/>
            <person name="Zheng H."/>
            <person name="Zheng H."/>
            <person name="Xu S."/>
            <person name="Wang S."/>
            <person name="Zeng Z."/>
            <person name="Hu F."/>
            <person name="Su S."/>
            <person name="Wu J."/>
        </authorList>
    </citation>
    <scope>NUCLEOTIDE SEQUENCE [LARGE SCALE GENOMIC DNA]</scope>
    <source>
        <tissue evidence="2">Pupae without intestine</tissue>
    </source>
</reference>
<evidence type="ECO:0000256" key="1">
    <source>
        <dbReference type="SAM" id="MobiDB-lite"/>
    </source>
</evidence>
<name>A0A2A3E8Z0_APICC</name>
<keyword evidence="3" id="KW-1185">Reference proteome</keyword>
<organism evidence="2 3">
    <name type="scientific">Apis cerana cerana</name>
    <name type="common">Oriental honeybee</name>
    <dbReference type="NCBI Taxonomy" id="94128"/>
    <lineage>
        <taxon>Eukaryota</taxon>
        <taxon>Metazoa</taxon>
        <taxon>Ecdysozoa</taxon>
        <taxon>Arthropoda</taxon>
        <taxon>Hexapoda</taxon>
        <taxon>Insecta</taxon>
        <taxon>Pterygota</taxon>
        <taxon>Neoptera</taxon>
        <taxon>Endopterygota</taxon>
        <taxon>Hymenoptera</taxon>
        <taxon>Apocrita</taxon>
        <taxon>Aculeata</taxon>
        <taxon>Apoidea</taxon>
        <taxon>Anthophila</taxon>
        <taxon>Apidae</taxon>
        <taxon>Apis</taxon>
    </lineage>
</organism>
<dbReference type="OrthoDB" id="7616852at2759"/>
<evidence type="ECO:0000313" key="3">
    <source>
        <dbReference type="Proteomes" id="UP000242457"/>
    </source>
</evidence>
<proteinExistence type="predicted"/>
<dbReference type="EMBL" id="KZ288322">
    <property type="protein sequence ID" value="PBC28188.1"/>
    <property type="molecule type" value="Genomic_DNA"/>
</dbReference>